<protein>
    <submittedName>
        <fullName evidence="1">Uncharacterized protein</fullName>
    </submittedName>
</protein>
<sequence length="124" mass="13786">MIRCSLIRIGRRFASGKTERKRYSLIAILWNEVDLLQLHVQETLGFRRGFPLAAFPPPPSRSRCLASGLQYSRCYTQTVCTTFQPSARTSFKSKLAGNPRGGGATALRAGLRGRQHHVTARLGL</sequence>
<dbReference type="Proteomes" id="UP000281406">
    <property type="component" value="Unassembled WGS sequence"/>
</dbReference>
<accession>A0A3N0XYC1</accession>
<proteinExistence type="predicted"/>
<name>A0A3N0XYC1_ANAGA</name>
<evidence type="ECO:0000313" key="2">
    <source>
        <dbReference type="Proteomes" id="UP000281406"/>
    </source>
</evidence>
<gene>
    <name evidence="1" type="ORF">DPX16_4077</name>
</gene>
<dbReference type="AlphaFoldDB" id="A0A3N0XYC1"/>
<comment type="caution">
    <text evidence="1">The sequence shown here is derived from an EMBL/GenBank/DDBJ whole genome shotgun (WGS) entry which is preliminary data.</text>
</comment>
<evidence type="ECO:0000313" key="1">
    <source>
        <dbReference type="EMBL" id="ROK31126.1"/>
    </source>
</evidence>
<reference evidence="1 2" key="1">
    <citation type="submission" date="2018-10" db="EMBL/GenBank/DDBJ databases">
        <title>Genome assembly for a Yunnan-Guizhou Plateau 3E fish, Anabarilius grahami (Regan), and its evolutionary and genetic applications.</title>
        <authorList>
            <person name="Jiang W."/>
        </authorList>
    </citation>
    <scope>NUCLEOTIDE SEQUENCE [LARGE SCALE GENOMIC DNA]</scope>
    <source>
        <strain evidence="1">AG-KIZ</strain>
        <tissue evidence="1">Muscle</tissue>
    </source>
</reference>
<dbReference type="EMBL" id="RJVU01057277">
    <property type="protein sequence ID" value="ROK31126.1"/>
    <property type="molecule type" value="Genomic_DNA"/>
</dbReference>
<organism evidence="1 2">
    <name type="scientific">Anabarilius grahami</name>
    <name type="common">Kanglang fish</name>
    <name type="synonym">Barilius grahami</name>
    <dbReference type="NCBI Taxonomy" id="495550"/>
    <lineage>
        <taxon>Eukaryota</taxon>
        <taxon>Metazoa</taxon>
        <taxon>Chordata</taxon>
        <taxon>Craniata</taxon>
        <taxon>Vertebrata</taxon>
        <taxon>Euteleostomi</taxon>
        <taxon>Actinopterygii</taxon>
        <taxon>Neopterygii</taxon>
        <taxon>Teleostei</taxon>
        <taxon>Ostariophysi</taxon>
        <taxon>Cypriniformes</taxon>
        <taxon>Xenocyprididae</taxon>
        <taxon>Xenocypridinae</taxon>
        <taxon>Xenocypridinae incertae sedis</taxon>
        <taxon>Anabarilius</taxon>
    </lineage>
</organism>
<keyword evidence="2" id="KW-1185">Reference proteome</keyword>